<comment type="caution">
    <text evidence="7">The sequence shown here is derived from an EMBL/GenBank/DDBJ whole genome shotgun (WGS) entry which is preliminary data.</text>
</comment>
<dbReference type="NCBIfam" id="TIGR00241">
    <property type="entry name" value="CoA_E_activ"/>
    <property type="match status" value="1"/>
</dbReference>
<dbReference type="CDD" id="cd24034">
    <property type="entry name" value="ASKHA_NBD_O66634-like_rpt1"/>
    <property type="match status" value="1"/>
</dbReference>
<organism evidence="7">
    <name type="scientific">marine sediment metagenome</name>
    <dbReference type="NCBI Taxonomy" id="412755"/>
    <lineage>
        <taxon>unclassified sequences</taxon>
        <taxon>metagenomes</taxon>
        <taxon>ecological metagenomes</taxon>
    </lineage>
</organism>
<accession>A0A0F9MP07</accession>
<dbReference type="InterPro" id="IPR008275">
    <property type="entry name" value="CoA_E_activase_dom"/>
</dbReference>
<dbReference type="Pfam" id="PF09989">
    <property type="entry name" value="DUF2229"/>
    <property type="match status" value="1"/>
</dbReference>
<protein>
    <recommendedName>
        <fullName evidence="8">ATPase BadF/BadG/BcrA/BcrD type domain-containing protein</fullName>
    </recommendedName>
</protein>
<dbReference type="Gene3D" id="3.30.420.40">
    <property type="match status" value="4"/>
</dbReference>
<name>A0A0F9MP07_9ZZZZ</name>
<dbReference type="InterPro" id="IPR002731">
    <property type="entry name" value="ATPase_BadF"/>
</dbReference>
<feature type="domain" description="DUF2229" evidence="6">
    <location>
        <begin position="667"/>
        <end position="877"/>
    </location>
</feature>
<dbReference type="GO" id="GO:0046872">
    <property type="term" value="F:metal ion binding"/>
    <property type="evidence" value="ECO:0007669"/>
    <property type="project" value="UniProtKB-KW"/>
</dbReference>
<dbReference type="InterPro" id="IPR051805">
    <property type="entry name" value="Dehydratase_Activator_Redct"/>
</dbReference>
<dbReference type="InterPro" id="IPR018709">
    <property type="entry name" value="CoA_activase_DUF2229"/>
</dbReference>
<evidence type="ECO:0008006" key="8">
    <source>
        <dbReference type="Google" id="ProtNLM"/>
    </source>
</evidence>
<comment type="cofactor">
    <cofactor evidence="1">
        <name>[4Fe-4S] cluster</name>
        <dbReference type="ChEBI" id="CHEBI:49883"/>
    </cofactor>
</comment>
<dbReference type="PANTHER" id="PTHR32329:SF7">
    <property type="entry name" value="ACTIVATOR OF 2-HYDROXYACYL-COA-HYDRATASE"/>
    <property type="match status" value="1"/>
</dbReference>
<evidence type="ECO:0000259" key="5">
    <source>
        <dbReference type="Pfam" id="PF01869"/>
    </source>
</evidence>
<proteinExistence type="predicted"/>
<keyword evidence="2" id="KW-0479">Metal-binding</keyword>
<dbReference type="CDD" id="cd24035">
    <property type="entry name" value="ASKHA_NBD_O66634-like_rpt2"/>
    <property type="match status" value="1"/>
</dbReference>
<reference evidence="7" key="1">
    <citation type="journal article" date="2015" name="Nature">
        <title>Complex archaea that bridge the gap between prokaryotes and eukaryotes.</title>
        <authorList>
            <person name="Spang A."/>
            <person name="Saw J.H."/>
            <person name="Jorgensen S.L."/>
            <person name="Zaremba-Niedzwiedzka K."/>
            <person name="Martijn J."/>
            <person name="Lind A.E."/>
            <person name="van Eijk R."/>
            <person name="Schleper C."/>
            <person name="Guy L."/>
            <person name="Ettema T.J."/>
        </authorList>
    </citation>
    <scope>NUCLEOTIDE SEQUENCE</scope>
</reference>
<sequence>MIDTSLSKSSQGDPQCFEGLEVGAVSVKWVRRSLEGHVISEVKRHEGYPKEKIQEIFHKYQTNEKSKITITGHATKNFLNLPYYAEAECLEKALLYFNLKPDILISLGGETFSVYPMKDGIIKNIIATTKCAAGTGEFIVQQLLRMGMTIEDGIKASKNGQYTQLATRCSVHCKSDATHRLNKGECTPEDIIKTLIHDLARKVSEMIDSAQWPKDLIVLSGGVALNDVFLENLQNYLVDSEIKVLPESPFLEVFGASLYASELQEVAPARGEWFSKTTVEFVNQKSLINAESLLDYRVESDTQKKIVNNGQYILGVDAGSTTTKAVLFNALDDTVGASAYLRTLGNPILATKKCLKKLINSVGEKRIDIIQCGVTGSAREMVSVYLDNCRSFNEILAHARGAVEEVPDVDTVFEIGGQDSKFISFLKGVPIDYAMNEGCSAGTGSFLEESASVDMGIPVEKISDIAIKSTNPIAFGERCAAFINTDLRNALQQGAKQEDVVAGLVYSIAENYISRIVGPRQMGKTLLFLGGVALNKSVGLAIASRSQRNVIVPAHPELMGSVGTALMARDLLQEGITSERDFVLKDLIKGDMELKKLFRCKACENNCEIQNISIRGKVYPFGGLCSKYRLLRQKGIKIEEGQDLVELRNKLMIEEFGAQHVEESLGTIGLPMTLTSHSLFPLYVKFINELGYNVMLSKHSRLGNTKTLASICYPCELVHGAVLDLLNRGADYIFLPHVIELEIPKGFKHGYVCPSTGMIPDIIRAAFESDKDKIISPHIALSKDLIETTLKELRRVSVSLGLNPKIGVNAGKKAISHYREFSKKYQELGKRKIDELKKTPSVIIAGRPYVICPSEVNLALPRKIISRGYNVIPADMLPPLKDREVSERNVWHFTQQIENAVKYVKKYPNLNICLVSCFSCGPDAIIYHHFRQELAGNTFCYLEIDSQTAHAGFETRVGAFLDIIEERRRKKRKETLLAVMS</sequence>
<evidence type="ECO:0000313" key="7">
    <source>
        <dbReference type="EMBL" id="KKN09045.1"/>
    </source>
</evidence>
<dbReference type="PANTHER" id="PTHR32329">
    <property type="entry name" value="BIFUNCTIONAL PROTEIN [INCLUDES 2-HYDROXYACYL-COA DEHYDRATASE (N-TER) AND ITS ACTIVATOR DOMAIN (C_TERM)-RELATED"/>
    <property type="match status" value="1"/>
</dbReference>
<evidence type="ECO:0000256" key="1">
    <source>
        <dbReference type="ARBA" id="ARBA00001966"/>
    </source>
</evidence>
<dbReference type="GO" id="GO:0051536">
    <property type="term" value="F:iron-sulfur cluster binding"/>
    <property type="evidence" value="ECO:0007669"/>
    <property type="project" value="UniProtKB-KW"/>
</dbReference>
<dbReference type="InterPro" id="IPR043129">
    <property type="entry name" value="ATPase_NBD"/>
</dbReference>
<dbReference type="AlphaFoldDB" id="A0A0F9MP07"/>
<keyword evidence="4" id="KW-0411">Iron-sulfur</keyword>
<feature type="domain" description="ATPase BadF/BadG/BcrA/BcrD type" evidence="5">
    <location>
        <begin position="31"/>
        <end position="260"/>
    </location>
</feature>
<gene>
    <name evidence="7" type="ORF">LCGC14_1050590</name>
</gene>
<evidence type="ECO:0000256" key="2">
    <source>
        <dbReference type="ARBA" id="ARBA00022723"/>
    </source>
</evidence>
<dbReference type="EMBL" id="LAZR01004389">
    <property type="protein sequence ID" value="KKN09045.1"/>
    <property type="molecule type" value="Genomic_DNA"/>
</dbReference>
<keyword evidence="3" id="KW-0408">Iron</keyword>
<evidence type="ECO:0000259" key="6">
    <source>
        <dbReference type="Pfam" id="PF09989"/>
    </source>
</evidence>
<evidence type="ECO:0000256" key="3">
    <source>
        <dbReference type="ARBA" id="ARBA00023004"/>
    </source>
</evidence>
<dbReference type="Pfam" id="PF01869">
    <property type="entry name" value="BcrAD_BadFG"/>
    <property type="match status" value="2"/>
</dbReference>
<evidence type="ECO:0000256" key="4">
    <source>
        <dbReference type="ARBA" id="ARBA00023014"/>
    </source>
</evidence>
<dbReference type="SUPFAM" id="SSF53067">
    <property type="entry name" value="Actin-like ATPase domain"/>
    <property type="match status" value="2"/>
</dbReference>
<feature type="domain" description="ATPase BadF/BadG/BcrA/BcrD type" evidence="5">
    <location>
        <begin position="314"/>
        <end position="568"/>
    </location>
</feature>